<proteinExistence type="predicted"/>
<dbReference type="PANTHER" id="PTHR30600">
    <property type="entry name" value="CYTOCHROME C PEROXIDASE-RELATED"/>
    <property type="match status" value="1"/>
</dbReference>
<evidence type="ECO:0000256" key="3">
    <source>
        <dbReference type="ARBA" id="ARBA00023004"/>
    </source>
</evidence>
<accession>A0ABX2EGP6</accession>
<sequence length="498" mass="52553">MQHATRPSSLLGNAMTPNSRKGLLTAALVLVAGLLIVACGGSGEAEGPVALDADGCRTNVVLTSQDSAFCRGKANFHDRKLSGLGGNGRACVDCHMAGERFQLTPEAVRARFAAMNATGVDDPLFRAIDADDFRINGSAARDFTNLTTNALVRVTIPLPDNVKLLDCGAAVPCPITARPTAETEADIWRATPSILDVRITGPDGQAPAWTRGPNLRGGFQLDGRIDTLQNQALAALRSHAGITTEPPAGFLDDLASFQNAMFSSASVKALADAMAATVLPLPDPDPVLNSLETVGKAVFNRACGQCHGNQGNHPSGSVPLLLGPLGTPTNIVRYHDILTTCPRPVDTVTPPRFSFTPCTPSQMKNVRTYQITNSGTPPSGTACGGPAPQPPCVTRLTTSDPGRLLLTGFPQPGGPGDIQHFDTPSVRGIARTAPYFHNNTAATLEEVLEHYKQFFKRVAVQNPGAPLLTTQPGVTPPVIDRPFTDDEIPALLAYLRKL</sequence>
<keyword evidence="3 4" id="KW-0408">Iron</keyword>
<gene>
    <name evidence="6" type="ORF">HLB44_12275</name>
</gene>
<keyword evidence="7" id="KW-1185">Reference proteome</keyword>
<comment type="caution">
    <text evidence="6">The sequence shown here is derived from an EMBL/GenBank/DDBJ whole genome shotgun (WGS) entry which is preliminary data.</text>
</comment>
<dbReference type="Proteomes" id="UP000737171">
    <property type="component" value="Unassembled WGS sequence"/>
</dbReference>
<evidence type="ECO:0000256" key="2">
    <source>
        <dbReference type="ARBA" id="ARBA00022723"/>
    </source>
</evidence>
<keyword evidence="2 4" id="KW-0479">Metal-binding</keyword>
<evidence type="ECO:0000256" key="4">
    <source>
        <dbReference type="PROSITE-ProRule" id="PRU00433"/>
    </source>
</evidence>
<dbReference type="SUPFAM" id="SSF46626">
    <property type="entry name" value="Cytochrome c"/>
    <property type="match status" value="3"/>
</dbReference>
<organism evidence="6 7">
    <name type="scientific">Pseudaquabacterium terrae</name>
    <dbReference type="NCBI Taxonomy" id="2732868"/>
    <lineage>
        <taxon>Bacteria</taxon>
        <taxon>Pseudomonadati</taxon>
        <taxon>Pseudomonadota</taxon>
        <taxon>Betaproteobacteria</taxon>
        <taxon>Burkholderiales</taxon>
        <taxon>Sphaerotilaceae</taxon>
        <taxon>Pseudaquabacterium</taxon>
    </lineage>
</organism>
<dbReference type="InterPro" id="IPR051395">
    <property type="entry name" value="Cytochrome_c_Peroxidase/MauG"/>
</dbReference>
<evidence type="ECO:0000313" key="6">
    <source>
        <dbReference type="EMBL" id="NRF67762.1"/>
    </source>
</evidence>
<dbReference type="PANTHER" id="PTHR30600:SF9">
    <property type="entry name" value="BLR7738 PROTEIN"/>
    <property type="match status" value="1"/>
</dbReference>
<reference evidence="6 7" key="1">
    <citation type="submission" date="2020-05" db="EMBL/GenBank/DDBJ databases">
        <title>Aquincola sp. isolate from soil.</title>
        <authorList>
            <person name="Han J."/>
            <person name="Kim D.-U."/>
        </authorList>
    </citation>
    <scope>NUCLEOTIDE SEQUENCE [LARGE SCALE GENOMIC DNA]</scope>
    <source>
        <strain evidence="6 7">S2</strain>
    </source>
</reference>
<evidence type="ECO:0000259" key="5">
    <source>
        <dbReference type="PROSITE" id="PS51007"/>
    </source>
</evidence>
<dbReference type="InterPro" id="IPR009056">
    <property type="entry name" value="Cyt_c-like_dom"/>
</dbReference>
<keyword evidence="1 4" id="KW-0349">Heme</keyword>
<feature type="domain" description="Cytochrome c" evidence="5">
    <location>
        <begin position="290"/>
        <end position="498"/>
    </location>
</feature>
<dbReference type="PROSITE" id="PS51007">
    <property type="entry name" value="CYTC"/>
    <property type="match status" value="1"/>
</dbReference>
<dbReference type="EMBL" id="JABRWJ010000003">
    <property type="protein sequence ID" value="NRF67762.1"/>
    <property type="molecule type" value="Genomic_DNA"/>
</dbReference>
<evidence type="ECO:0000313" key="7">
    <source>
        <dbReference type="Proteomes" id="UP000737171"/>
    </source>
</evidence>
<dbReference type="InterPro" id="IPR036909">
    <property type="entry name" value="Cyt_c-like_dom_sf"/>
</dbReference>
<evidence type="ECO:0000256" key="1">
    <source>
        <dbReference type="ARBA" id="ARBA00022617"/>
    </source>
</evidence>
<protein>
    <recommendedName>
        <fullName evidence="5">Cytochrome c domain-containing protein</fullName>
    </recommendedName>
</protein>
<name>A0ABX2EGP6_9BURK</name>
<dbReference type="Gene3D" id="1.10.760.10">
    <property type="entry name" value="Cytochrome c-like domain"/>
    <property type="match status" value="2"/>
</dbReference>
<dbReference type="RefSeq" id="WP_173122850.1">
    <property type="nucleotide sequence ID" value="NZ_JABRWJ010000003.1"/>
</dbReference>